<name>B8C6X9_THAPS</name>
<dbReference type="SMART" id="SM00848">
    <property type="entry name" value="Inhibitor_I29"/>
    <property type="match status" value="1"/>
</dbReference>
<proteinExistence type="inferred from homology"/>
<evidence type="ECO:0000256" key="3">
    <source>
        <dbReference type="ARBA" id="ARBA00023157"/>
    </source>
</evidence>
<organism evidence="6 7">
    <name type="scientific">Thalassiosira pseudonana</name>
    <name type="common">Marine diatom</name>
    <name type="synonym">Cyclotella nana</name>
    <dbReference type="NCBI Taxonomy" id="35128"/>
    <lineage>
        <taxon>Eukaryota</taxon>
        <taxon>Sar</taxon>
        <taxon>Stramenopiles</taxon>
        <taxon>Ochrophyta</taxon>
        <taxon>Bacillariophyta</taxon>
        <taxon>Coscinodiscophyceae</taxon>
        <taxon>Thalassiosirophycidae</taxon>
        <taxon>Thalassiosirales</taxon>
        <taxon>Thalassiosiraceae</taxon>
        <taxon>Thalassiosira</taxon>
    </lineage>
</organism>
<feature type="non-terminal residue" evidence="6">
    <location>
        <position position="316"/>
    </location>
</feature>
<evidence type="ECO:0000259" key="4">
    <source>
        <dbReference type="SMART" id="SM00645"/>
    </source>
</evidence>
<dbReference type="GO" id="GO:0051603">
    <property type="term" value="P:proteolysis involved in protein catabolic process"/>
    <property type="evidence" value="ECO:0000318"/>
    <property type="project" value="GO_Central"/>
</dbReference>
<feature type="domain" description="Cathepsin propeptide inhibitor" evidence="5">
    <location>
        <begin position="10"/>
        <end position="67"/>
    </location>
</feature>
<dbReference type="PRINTS" id="PR00705">
    <property type="entry name" value="PAPAIN"/>
</dbReference>
<dbReference type="eggNOG" id="KOG1543">
    <property type="taxonomic scope" value="Eukaryota"/>
</dbReference>
<dbReference type="InterPro" id="IPR038765">
    <property type="entry name" value="Papain-like_cys_pep_sf"/>
</dbReference>
<dbReference type="InterPro" id="IPR025660">
    <property type="entry name" value="Pept_his_AS"/>
</dbReference>
<comment type="similarity">
    <text evidence="1">Belongs to the peptidase C1 family.</text>
</comment>
<dbReference type="InterPro" id="IPR000169">
    <property type="entry name" value="Pept_cys_AS"/>
</dbReference>
<dbReference type="FunFam" id="3.90.70.10:FF:000373">
    <property type="entry name" value="Probable papain cyctein protease"/>
    <property type="match status" value="1"/>
</dbReference>
<dbReference type="Gene3D" id="3.90.70.10">
    <property type="entry name" value="Cysteine proteinases"/>
    <property type="match status" value="1"/>
</dbReference>
<feature type="non-terminal residue" evidence="6">
    <location>
        <position position="1"/>
    </location>
</feature>
<dbReference type="AlphaFoldDB" id="B8C6X9"/>
<keyword evidence="2" id="KW-0865">Zymogen</keyword>
<protein>
    <recommendedName>
        <fullName evidence="8">Cysteine protease</fullName>
    </recommendedName>
</protein>
<sequence>FHPTQIIEEFEGWMDKFGREYEDLNVKGKKMLVWLENHALIETHNAKPNQPFTLGHNDYSDLTHEEFRKRIVDVNAKLRGTASASAVDEEVVATERRRLDDTTTPTDEHDWATMGLLGPIRNQGICGACWAFSSIGAIESAMAIQKDDLGLVVPLSEQDLIDCDTLYEKGCDGGLMTTTFEEEKVKKGICSEVDYPYTQSQGTCSYDMCTPVEGSIVKDQIDIVPRKTNALKEAIKKQPVTAAMVASDPMFQFYSSGIYTVKDCGKDTCLPDINHGVLVVGYGTDQTATTDVKGYFKVKNSWGEAWGESGYFRLAR</sequence>
<evidence type="ECO:0000256" key="2">
    <source>
        <dbReference type="ARBA" id="ARBA00023145"/>
    </source>
</evidence>
<dbReference type="GeneID" id="7450175"/>
<dbReference type="STRING" id="35128.B8C6X9"/>
<dbReference type="InParanoid" id="B8C6X9"/>
<dbReference type="InterPro" id="IPR013201">
    <property type="entry name" value="Prot_inhib_I29"/>
</dbReference>
<evidence type="ECO:0000313" key="7">
    <source>
        <dbReference type="Proteomes" id="UP000001449"/>
    </source>
</evidence>
<dbReference type="CDD" id="cd02248">
    <property type="entry name" value="Peptidase_C1A"/>
    <property type="match status" value="1"/>
</dbReference>
<dbReference type="PANTHER" id="PTHR12411">
    <property type="entry name" value="CYSTEINE PROTEASE FAMILY C1-RELATED"/>
    <property type="match status" value="1"/>
</dbReference>
<reference evidence="6 7" key="2">
    <citation type="journal article" date="2008" name="Nature">
        <title>The Phaeodactylum genome reveals the evolutionary history of diatom genomes.</title>
        <authorList>
            <person name="Bowler C."/>
            <person name="Allen A.E."/>
            <person name="Badger J.H."/>
            <person name="Grimwood J."/>
            <person name="Jabbari K."/>
            <person name="Kuo A."/>
            <person name="Maheswari U."/>
            <person name="Martens C."/>
            <person name="Maumus F."/>
            <person name="Otillar R.P."/>
            <person name="Rayko E."/>
            <person name="Salamov A."/>
            <person name="Vandepoele K."/>
            <person name="Beszteri B."/>
            <person name="Gruber A."/>
            <person name="Heijde M."/>
            <person name="Katinka M."/>
            <person name="Mock T."/>
            <person name="Valentin K."/>
            <person name="Verret F."/>
            <person name="Berges J.A."/>
            <person name="Brownlee C."/>
            <person name="Cadoret J.P."/>
            <person name="Chiovitti A."/>
            <person name="Choi C.J."/>
            <person name="Coesel S."/>
            <person name="De Martino A."/>
            <person name="Detter J.C."/>
            <person name="Durkin C."/>
            <person name="Falciatore A."/>
            <person name="Fournet J."/>
            <person name="Haruta M."/>
            <person name="Huysman M.J."/>
            <person name="Jenkins B.D."/>
            <person name="Jiroutova K."/>
            <person name="Jorgensen R.E."/>
            <person name="Joubert Y."/>
            <person name="Kaplan A."/>
            <person name="Kroger N."/>
            <person name="Kroth P.G."/>
            <person name="La Roche J."/>
            <person name="Lindquist E."/>
            <person name="Lommer M."/>
            <person name="Martin-Jezequel V."/>
            <person name="Lopez P.J."/>
            <person name="Lucas S."/>
            <person name="Mangogna M."/>
            <person name="McGinnis K."/>
            <person name="Medlin L.K."/>
            <person name="Montsant A."/>
            <person name="Oudot-Le Secq M.P."/>
            <person name="Napoli C."/>
            <person name="Obornik M."/>
            <person name="Parker M.S."/>
            <person name="Petit J.L."/>
            <person name="Porcel B.M."/>
            <person name="Poulsen N."/>
            <person name="Robison M."/>
            <person name="Rychlewski L."/>
            <person name="Rynearson T.A."/>
            <person name="Schmutz J."/>
            <person name="Shapiro H."/>
            <person name="Siaut M."/>
            <person name="Stanley M."/>
            <person name="Sussman M.R."/>
            <person name="Taylor A.R."/>
            <person name="Vardi A."/>
            <person name="von Dassow P."/>
            <person name="Vyverman W."/>
            <person name="Willis A."/>
            <person name="Wyrwicz L.S."/>
            <person name="Rokhsar D.S."/>
            <person name="Weissenbach J."/>
            <person name="Armbrust E.V."/>
            <person name="Green B.R."/>
            <person name="Van de Peer Y."/>
            <person name="Grigoriev I.V."/>
        </authorList>
    </citation>
    <scope>NUCLEOTIDE SEQUENCE [LARGE SCALE GENOMIC DNA]</scope>
    <source>
        <strain evidence="6 7">CCMP1335</strain>
    </source>
</reference>
<dbReference type="PROSITE" id="PS00639">
    <property type="entry name" value="THIOL_PROTEASE_HIS"/>
    <property type="match status" value="1"/>
</dbReference>
<dbReference type="PaxDb" id="35128-Thaps16390"/>
<dbReference type="PROSITE" id="PS00139">
    <property type="entry name" value="THIOL_PROTEASE_CYS"/>
    <property type="match status" value="1"/>
</dbReference>
<accession>B8C6X9</accession>
<dbReference type="OMA" id="ENQGCED"/>
<dbReference type="HOGENOM" id="CLU_012184_1_1_1"/>
<evidence type="ECO:0000313" key="6">
    <source>
        <dbReference type="EMBL" id="EED90882.1"/>
    </source>
</evidence>
<evidence type="ECO:0000259" key="5">
    <source>
        <dbReference type="SMART" id="SM00848"/>
    </source>
</evidence>
<dbReference type="SMART" id="SM00645">
    <property type="entry name" value="Pept_C1"/>
    <property type="match status" value="1"/>
</dbReference>
<dbReference type="Proteomes" id="UP000001449">
    <property type="component" value="Chromosome 8"/>
</dbReference>
<gene>
    <name evidence="6" type="ORF">THAPSDRAFT_16390</name>
</gene>
<evidence type="ECO:0000256" key="1">
    <source>
        <dbReference type="ARBA" id="ARBA00008455"/>
    </source>
</evidence>
<dbReference type="Pfam" id="PF08246">
    <property type="entry name" value="Inhibitor_I29"/>
    <property type="match status" value="1"/>
</dbReference>
<evidence type="ECO:0008006" key="8">
    <source>
        <dbReference type="Google" id="ProtNLM"/>
    </source>
</evidence>
<keyword evidence="7" id="KW-1185">Reference proteome</keyword>
<dbReference type="InterPro" id="IPR013128">
    <property type="entry name" value="Peptidase_C1A"/>
</dbReference>
<dbReference type="InterPro" id="IPR000668">
    <property type="entry name" value="Peptidase_C1A_C"/>
</dbReference>
<dbReference type="EMBL" id="CM000644">
    <property type="protein sequence ID" value="EED90882.1"/>
    <property type="molecule type" value="Genomic_DNA"/>
</dbReference>
<dbReference type="Pfam" id="PF00112">
    <property type="entry name" value="Peptidase_C1"/>
    <property type="match status" value="1"/>
</dbReference>
<keyword evidence="3" id="KW-1015">Disulfide bond</keyword>
<feature type="domain" description="Peptidase C1A papain C-terminal" evidence="4">
    <location>
        <begin position="105"/>
        <end position="316"/>
    </location>
</feature>
<dbReference type="RefSeq" id="XP_002292031.1">
    <property type="nucleotide sequence ID" value="XM_002291995.1"/>
</dbReference>
<reference evidence="6 7" key="1">
    <citation type="journal article" date="2004" name="Science">
        <title>The genome of the diatom Thalassiosira pseudonana: ecology, evolution, and metabolism.</title>
        <authorList>
            <person name="Armbrust E.V."/>
            <person name="Berges J.A."/>
            <person name="Bowler C."/>
            <person name="Green B.R."/>
            <person name="Martinez D."/>
            <person name="Putnam N.H."/>
            <person name="Zhou S."/>
            <person name="Allen A.E."/>
            <person name="Apt K.E."/>
            <person name="Bechner M."/>
            <person name="Brzezinski M.A."/>
            <person name="Chaal B.K."/>
            <person name="Chiovitti A."/>
            <person name="Davis A.K."/>
            <person name="Demarest M.S."/>
            <person name="Detter J.C."/>
            <person name="Glavina T."/>
            <person name="Goodstein D."/>
            <person name="Hadi M.Z."/>
            <person name="Hellsten U."/>
            <person name="Hildebrand M."/>
            <person name="Jenkins B.D."/>
            <person name="Jurka J."/>
            <person name="Kapitonov V.V."/>
            <person name="Kroger N."/>
            <person name="Lau W.W."/>
            <person name="Lane T.W."/>
            <person name="Larimer F.W."/>
            <person name="Lippmeier J.C."/>
            <person name="Lucas S."/>
            <person name="Medina M."/>
            <person name="Montsant A."/>
            <person name="Obornik M."/>
            <person name="Parker M.S."/>
            <person name="Palenik B."/>
            <person name="Pazour G.J."/>
            <person name="Richardson P.M."/>
            <person name="Rynearson T.A."/>
            <person name="Saito M.A."/>
            <person name="Schwartz D.C."/>
            <person name="Thamatrakoln K."/>
            <person name="Valentin K."/>
            <person name="Vardi A."/>
            <person name="Wilkerson F.P."/>
            <person name="Rokhsar D.S."/>
        </authorList>
    </citation>
    <scope>NUCLEOTIDE SEQUENCE [LARGE SCALE GENOMIC DNA]</scope>
    <source>
        <strain evidence="6 7">CCMP1335</strain>
    </source>
</reference>
<dbReference type="InterPro" id="IPR039417">
    <property type="entry name" value="Peptidase_C1A_papain-like"/>
</dbReference>
<dbReference type="GO" id="GO:0004197">
    <property type="term" value="F:cysteine-type endopeptidase activity"/>
    <property type="evidence" value="ECO:0000318"/>
    <property type="project" value="GO_Central"/>
</dbReference>
<dbReference type="KEGG" id="tps:THAPSDRAFT_16390"/>
<dbReference type="SUPFAM" id="SSF54001">
    <property type="entry name" value="Cysteine proteinases"/>
    <property type="match status" value="1"/>
</dbReference>
<dbReference type="GO" id="GO:0005615">
    <property type="term" value="C:extracellular space"/>
    <property type="evidence" value="ECO:0000318"/>
    <property type="project" value="GO_Central"/>
</dbReference>
<dbReference type="GO" id="GO:0005764">
    <property type="term" value="C:lysosome"/>
    <property type="evidence" value="ECO:0000318"/>
    <property type="project" value="GO_Central"/>
</dbReference>